<comment type="caution">
    <text evidence="2">The sequence shown here is derived from an EMBL/GenBank/DDBJ whole genome shotgun (WGS) entry which is preliminary data.</text>
</comment>
<accession>A0A0P7BIL7</accession>
<feature type="region of interest" description="Disordered" evidence="1">
    <location>
        <begin position="152"/>
        <end position="212"/>
    </location>
</feature>
<sequence>MNVSASALLARGSPLPPSPSAHDHQPLQGPTLPAETLGESQASHWKYDYSDAGLLAKRAVTQNTFPENRITCNAFAPNWGLTNYFASTDPSTMFPPCTTPCRIAHARTATSIGLPTRLDCKAKVVARATTDPDLRRGMWEQVVAECAMLTEARDEQTREEAERREKLAEARKSRKIRREPKSAELVEEGLEEEGVEEGEDDEDGEDGEDDAVSTISRTLQETRLDPFTNLAPFSITPHFIYQIMTPSASSSLVMTKCLSILFDMSGVQEPRESHC</sequence>
<dbReference type="AlphaFoldDB" id="A0A0P7BIL7"/>
<reference evidence="2 3" key="1">
    <citation type="submission" date="2015-09" db="EMBL/GenBank/DDBJ databases">
        <title>Draft genome of a European isolate of the apple canker pathogen Neonectria ditissima.</title>
        <authorList>
            <person name="Gomez-Cortecero A."/>
            <person name="Harrison R.J."/>
            <person name="Armitage A.D."/>
        </authorList>
    </citation>
    <scope>NUCLEOTIDE SEQUENCE [LARGE SCALE GENOMIC DNA]</scope>
    <source>
        <strain evidence="2 3">R09/05</strain>
    </source>
</reference>
<protein>
    <submittedName>
        <fullName evidence="2">Uncharacterized protein</fullName>
    </submittedName>
</protein>
<evidence type="ECO:0000313" key="2">
    <source>
        <dbReference type="EMBL" id="KPM43427.1"/>
    </source>
</evidence>
<dbReference type="Proteomes" id="UP000050424">
    <property type="component" value="Unassembled WGS sequence"/>
</dbReference>
<organism evidence="2 3">
    <name type="scientific">Neonectria ditissima</name>
    <dbReference type="NCBI Taxonomy" id="78410"/>
    <lineage>
        <taxon>Eukaryota</taxon>
        <taxon>Fungi</taxon>
        <taxon>Dikarya</taxon>
        <taxon>Ascomycota</taxon>
        <taxon>Pezizomycotina</taxon>
        <taxon>Sordariomycetes</taxon>
        <taxon>Hypocreomycetidae</taxon>
        <taxon>Hypocreales</taxon>
        <taxon>Nectriaceae</taxon>
        <taxon>Neonectria</taxon>
    </lineage>
</organism>
<name>A0A0P7BIL7_9HYPO</name>
<proteinExistence type="predicted"/>
<gene>
    <name evidence="2" type="ORF">AK830_g3103</name>
</gene>
<feature type="compositionally biased region" description="Acidic residues" evidence="1">
    <location>
        <begin position="185"/>
        <end position="211"/>
    </location>
</feature>
<dbReference type="EMBL" id="LKCW01000033">
    <property type="protein sequence ID" value="KPM43427.1"/>
    <property type="molecule type" value="Genomic_DNA"/>
</dbReference>
<keyword evidence="3" id="KW-1185">Reference proteome</keyword>
<feature type="region of interest" description="Disordered" evidence="1">
    <location>
        <begin position="11"/>
        <end position="37"/>
    </location>
</feature>
<evidence type="ECO:0000256" key="1">
    <source>
        <dbReference type="SAM" id="MobiDB-lite"/>
    </source>
</evidence>
<feature type="compositionally biased region" description="Basic and acidic residues" evidence="1">
    <location>
        <begin position="152"/>
        <end position="171"/>
    </location>
</feature>
<evidence type="ECO:0000313" key="3">
    <source>
        <dbReference type="Proteomes" id="UP000050424"/>
    </source>
</evidence>